<dbReference type="Pfam" id="PF03735">
    <property type="entry name" value="ENT"/>
    <property type="match status" value="1"/>
</dbReference>
<evidence type="ECO:0000313" key="5">
    <source>
        <dbReference type="EMBL" id="ERN01721.1"/>
    </source>
</evidence>
<dbReference type="Proteomes" id="UP000017836">
    <property type="component" value="Unassembled WGS sequence"/>
</dbReference>
<comment type="subcellular location">
    <subcellularLocation>
        <location evidence="1">Nucleus</location>
    </subcellularLocation>
</comment>
<accession>W1P2D6</accession>
<dbReference type="AlphaFoldDB" id="W1P2D6"/>
<dbReference type="Gene3D" id="1.10.1240.40">
    <property type="entry name" value="ENT domain"/>
    <property type="match status" value="1"/>
</dbReference>
<evidence type="ECO:0000259" key="4">
    <source>
        <dbReference type="PROSITE" id="PS51138"/>
    </source>
</evidence>
<dbReference type="GO" id="GO:0005634">
    <property type="term" value="C:nucleus"/>
    <property type="evidence" value="ECO:0007669"/>
    <property type="project" value="UniProtKB-SubCell"/>
</dbReference>
<organism evidence="5 6">
    <name type="scientific">Amborella trichopoda</name>
    <dbReference type="NCBI Taxonomy" id="13333"/>
    <lineage>
        <taxon>Eukaryota</taxon>
        <taxon>Viridiplantae</taxon>
        <taxon>Streptophyta</taxon>
        <taxon>Embryophyta</taxon>
        <taxon>Tracheophyta</taxon>
        <taxon>Spermatophyta</taxon>
        <taxon>Magnoliopsida</taxon>
        <taxon>Amborellales</taxon>
        <taxon>Amborellaceae</taxon>
        <taxon>Amborella</taxon>
    </lineage>
</organism>
<keyword evidence="6" id="KW-1185">Reference proteome</keyword>
<dbReference type="HOGENOM" id="CLU_057938_0_0_1"/>
<protein>
    <recommendedName>
        <fullName evidence="4">ENT domain-containing protein</fullName>
    </recommendedName>
</protein>
<evidence type="ECO:0000313" key="6">
    <source>
        <dbReference type="Proteomes" id="UP000017836"/>
    </source>
</evidence>
<keyword evidence="2" id="KW-0539">Nucleus</keyword>
<dbReference type="InterPro" id="IPR036142">
    <property type="entry name" value="ENT_dom-like_sf"/>
</dbReference>
<evidence type="ECO:0000256" key="1">
    <source>
        <dbReference type="ARBA" id="ARBA00004123"/>
    </source>
</evidence>
<name>W1P2D6_AMBTC</name>
<evidence type="ECO:0000256" key="3">
    <source>
        <dbReference type="SAM" id="MobiDB-lite"/>
    </source>
</evidence>
<feature type="compositionally biased region" description="Basic and acidic residues" evidence="3">
    <location>
        <begin position="183"/>
        <end position="194"/>
    </location>
</feature>
<feature type="region of interest" description="Disordered" evidence="3">
    <location>
        <begin position="51"/>
        <end position="104"/>
    </location>
</feature>
<dbReference type="InterPro" id="IPR005491">
    <property type="entry name" value="ENT_dom"/>
</dbReference>
<feature type="region of interest" description="Disordered" evidence="3">
    <location>
        <begin position="136"/>
        <end position="196"/>
    </location>
</feature>
<proteinExistence type="predicted"/>
<dbReference type="SUPFAM" id="SSF158639">
    <property type="entry name" value="ENT-like"/>
    <property type="match status" value="1"/>
</dbReference>
<feature type="domain" description="ENT" evidence="4">
    <location>
        <begin position="296"/>
        <end position="361"/>
    </location>
</feature>
<feature type="compositionally biased region" description="Basic and acidic residues" evidence="3">
    <location>
        <begin position="75"/>
        <end position="87"/>
    </location>
</feature>
<gene>
    <name evidence="5" type="ORF">AMTR_s00097p00022830</name>
</gene>
<dbReference type="Gramene" id="ERN01721">
    <property type="protein sequence ID" value="ERN01721"/>
    <property type="gene ID" value="AMTR_s00097p00022830"/>
</dbReference>
<evidence type="ECO:0000256" key="2">
    <source>
        <dbReference type="ARBA" id="ARBA00023242"/>
    </source>
</evidence>
<dbReference type="EMBL" id="KI394743">
    <property type="protein sequence ID" value="ERN01721.1"/>
    <property type="molecule type" value="Genomic_DNA"/>
</dbReference>
<sequence>MEPLVEALPLKKCGSNIGTAKKLSLFPLSSISSKGLDKLDKENDDCILIKATDDLEKPSRKHGKRSQLDTLVTKDGPKRAKKREDNGKTSLVAPSAQAMPSQNREFEERMIDASKCHGAKKGGDNGSLCMVSPCSKVNPSQNSRIGKAKNQKGTKELEEENNSRKCGRRSQLDMPGLTLTNEGAKKEKKGKDDGNIVMFAPSSEAKTKTKVFGKRKTDEIKIKYHRVKKEKKGEDNGSLCMVSPCSEVKPGQNRKTKTQDSGEKMTDGVKCDEICVSIPQMRVLKRKRASNLAVLAGNNCRDVSLAAYSLVLQALYLQGDHKWGNEIFLAGLRAALAITNDEHMEELKRVTSYKFMTTTVS</sequence>
<reference evidence="6" key="1">
    <citation type="journal article" date="2013" name="Science">
        <title>The Amborella genome and the evolution of flowering plants.</title>
        <authorList>
            <consortium name="Amborella Genome Project"/>
        </authorList>
    </citation>
    <scope>NUCLEOTIDE SEQUENCE [LARGE SCALE GENOMIC DNA]</scope>
</reference>
<dbReference type="PROSITE" id="PS51138">
    <property type="entry name" value="ENT"/>
    <property type="match status" value="1"/>
</dbReference>